<evidence type="ECO:0000256" key="1">
    <source>
        <dbReference type="SAM" id="Phobius"/>
    </source>
</evidence>
<keyword evidence="1" id="KW-0472">Membrane</keyword>
<comment type="caution">
    <text evidence="2">The sequence shown here is derived from an EMBL/GenBank/DDBJ whole genome shotgun (WGS) entry which is preliminary data.</text>
</comment>
<accession>A0A8J3YDU6</accession>
<protein>
    <submittedName>
        <fullName evidence="2">Uncharacterized protein</fullName>
    </submittedName>
</protein>
<organism evidence="2 3">
    <name type="scientific">Virgisporangium aliadipatigenens</name>
    <dbReference type="NCBI Taxonomy" id="741659"/>
    <lineage>
        <taxon>Bacteria</taxon>
        <taxon>Bacillati</taxon>
        <taxon>Actinomycetota</taxon>
        <taxon>Actinomycetes</taxon>
        <taxon>Micromonosporales</taxon>
        <taxon>Micromonosporaceae</taxon>
        <taxon>Virgisporangium</taxon>
    </lineage>
</organism>
<keyword evidence="3" id="KW-1185">Reference proteome</keyword>
<dbReference type="AlphaFoldDB" id="A0A8J3YDU6"/>
<evidence type="ECO:0000313" key="3">
    <source>
        <dbReference type="Proteomes" id="UP000619260"/>
    </source>
</evidence>
<dbReference type="EMBL" id="BOPF01000001">
    <property type="protein sequence ID" value="GIJ43156.1"/>
    <property type="molecule type" value="Genomic_DNA"/>
</dbReference>
<dbReference type="Proteomes" id="UP000619260">
    <property type="component" value="Unassembled WGS sequence"/>
</dbReference>
<reference evidence="2" key="1">
    <citation type="submission" date="2021-01" db="EMBL/GenBank/DDBJ databases">
        <title>Whole genome shotgun sequence of Virgisporangium aliadipatigenens NBRC 105644.</title>
        <authorList>
            <person name="Komaki H."/>
            <person name="Tamura T."/>
        </authorList>
    </citation>
    <scope>NUCLEOTIDE SEQUENCE</scope>
    <source>
        <strain evidence="2">NBRC 105644</strain>
    </source>
</reference>
<proteinExistence type="predicted"/>
<name>A0A8J3YDU6_9ACTN</name>
<gene>
    <name evidence="2" type="ORF">Val02_00420</name>
</gene>
<evidence type="ECO:0000313" key="2">
    <source>
        <dbReference type="EMBL" id="GIJ43156.1"/>
    </source>
</evidence>
<sequence>MIPARHPFTRAAGFRPRGGDSSIVRTAVLPYVGLLPVSLLLIRVVAPLAAGPRR</sequence>
<keyword evidence="1" id="KW-0812">Transmembrane</keyword>
<feature type="transmembrane region" description="Helical" evidence="1">
    <location>
        <begin position="28"/>
        <end position="50"/>
    </location>
</feature>
<keyword evidence="1" id="KW-1133">Transmembrane helix</keyword>